<name>A0AC11ETE7_SHEEP</name>
<dbReference type="Ensembl" id="ENSOART00020075606.1">
    <property type="protein sequence ID" value="ENSOARP00020062451.1"/>
    <property type="gene ID" value="ENSOARG00020007375.2"/>
</dbReference>
<reference evidence="1" key="1">
    <citation type="submission" date="2020-11" db="EMBL/GenBank/DDBJ databases">
        <authorList>
            <person name="Davenport K.M."/>
            <person name="Bickhart D.M."/>
            <person name="Smith T.P.L."/>
            <person name="Murdoch B.M."/>
            <person name="Rosen B.D."/>
        </authorList>
    </citation>
    <scope>NUCLEOTIDE SEQUENCE [LARGE SCALE GENOMIC DNA]</scope>
    <source>
        <strain evidence="1">OAR_USU_Benz2616</strain>
    </source>
</reference>
<reference evidence="1" key="2">
    <citation type="submission" date="2025-08" db="UniProtKB">
        <authorList>
            <consortium name="Ensembl"/>
        </authorList>
    </citation>
    <scope>IDENTIFICATION</scope>
</reference>
<reference evidence="1" key="3">
    <citation type="submission" date="2025-09" db="UniProtKB">
        <authorList>
            <consortium name="Ensembl"/>
        </authorList>
    </citation>
    <scope>IDENTIFICATION</scope>
</reference>
<organism evidence="1">
    <name type="scientific">Ovis aries</name>
    <name type="common">Sheep</name>
    <dbReference type="NCBI Taxonomy" id="9940"/>
    <lineage>
        <taxon>Eukaryota</taxon>
        <taxon>Metazoa</taxon>
        <taxon>Chordata</taxon>
        <taxon>Craniata</taxon>
        <taxon>Vertebrata</taxon>
        <taxon>Euteleostomi</taxon>
        <taxon>Mammalia</taxon>
        <taxon>Eutheria</taxon>
        <taxon>Laurasiatheria</taxon>
        <taxon>Artiodactyla</taxon>
        <taxon>Ruminantia</taxon>
        <taxon>Pecora</taxon>
        <taxon>Bovidae</taxon>
        <taxon>Caprinae</taxon>
        <taxon>Ovis</taxon>
    </lineage>
</organism>
<gene>
    <name evidence="1" type="primary">CEP85</name>
</gene>
<proteinExistence type="predicted"/>
<accession>A0AC11ETE7</accession>
<sequence length="82" mass="8690">MAMQEKYPSERISHATSPGSSVIQKSSSLGTEWQTPVISEAFRSRFSRCSSVADSGDTAIGTSCSDIAEGGFFTTEPPGKPQ</sequence>
<evidence type="ECO:0000313" key="1">
    <source>
        <dbReference type="Ensembl" id="ENSOARP00020062451.1"/>
    </source>
</evidence>
<protein>
    <submittedName>
        <fullName evidence="1">Centrosomal protein 85</fullName>
    </submittedName>
</protein>